<feature type="transmembrane region" description="Helical" evidence="1">
    <location>
        <begin position="58"/>
        <end position="76"/>
    </location>
</feature>
<evidence type="ECO:0008006" key="4">
    <source>
        <dbReference type="Google" id="ProtNLM"/>
    </source>
</evidence>
<keyword evidence="1" id="KW-0472">Membrane</keyword>
<gene>
    <name evidence="2" type="ORF">COS47_00105</name>
</gene>
<organism evidence="2 3">
    <name type="scientific">Candidatus Nealsonbacteria bacterium CG03_land_8_20_14_0_80_36_12</name>
    <dbReference type="NCBI Taxonomy" id="1974701"/>
    <lineage>
        <taxon>Bacteria</taxon>
        <taxon>Candidatus Nealsoniibacteriota</taxon>
    </lineage>
</organism>
<dbReference type="EMBL" id="PEUV01000003">
    <property type="protein sequence ID" value="PIV12875.1"/>
    <property type="molecule type" value="Genomic_DNA"/>
</dbReference>
<dbReference type="Proteomes" id="UP000230324">
    <property type="component" value="Unassembled WGS sequence"/>
</dbReference>
<reference evidence="3" key="1">
    <citation type="submission" date="2017-09" db="EMBL/GenBank/DDBJ databases">
        <title>Depth-based differentiation of microbial function through sediment-hosted aquifers and enrichment of novel symbionts in the deep terrestrial subsurface.</title>
        <authorList>
            <person name="Probst A.J."/>
            <person name="Ladd B."/>
            <person name="Jarett J.K."/>
            <person name="Geller-Mcgrath D.E."/>
            <person name="Sieber C.M.K."/>
            <person name="Emerson J.B."/>
            <person name="Anantharaman K."/>
            <person name="Thomas B.C."/>
            <person name="Malmstrom R."/>
            <person name="Stieglmeier M."/>
            <person name="Klingl A."/>
            <person name="Woyke T."/>
            <person name="Ryan C.M."/>
            <person name="Banfield J.F."/>
        </authorList>
    </citation>
    <scope>NUCLEOTIDE SEQUENCE [LARGE SCALE GENOMIC DNA]</scope>
</reference>
<evidence type="ECO:0000256" key="1">
    <source>
        <dbReference type="SAM" id="Phobius"/>
    </source>
</evidence>
<protein>
    <recommendedName>
        <fullName evidence="4">Baseplate protein J-like domain-containing protein</fullName>
    </recommendedName>
</protein>
<keyword evidence="1" id="KW-1133">Transmembrane helix</keyword>
<keyword evidence="1" id="KW-0812">Transmembrane</keyword>
<evidence type="ECO:0000313" key="2">
    <source>
        <dbReference type="EMBL" id="PIV12875.1"/>
    </source>
</evidence>
<comment type="caution">
    <text evidence="2">The sequence shown here is derived from an EMBL/GenBank/DDBJ whole genome shotgun (WGS) entry which is preliminary data.</text>
</comment>
<evidence type="ECO:0000313" key="3">
    <source>
        <dbReference type="Proteomes" id="UP000230324"/>
    </source>
</evidence>
<accession>A0A2M7BYW4</accession>
<name>A0A2M7BYW4_9BACT</name>
<proteinExistence type="predicted"/>
<dbReference type="AlphaFoldDB" id="A0A2M7BYW4"/>
<sequence length="447" mass="50620">MKKVKIFDIIPPKKTKLFTQARQSRAKGRDETIVSSTKAREPKPSIFLKLPIVFKKRIFIGLLIFLIAGFLIFFFLPGKAKIEILPKMENLTFKCELKVDSLAKEINLEVIPGQLIETEEFLSQEFPASGKAFKEERASGTIQVYNNYSLSPQVLIDGTRFVSADGKLFRTPKRITIPGKHYEGGKLVPGFVDIEVIADQPGPEYNIGLSTFSLPGLAGTVMYTAIYAKSFQEMKGGFRREVLQVTKDDLEGGTRVLEEKVKEKVETSLKRKIPEDSILIKDAQIFEKGQLSLLAREGEEKSSFWGEAKAKGTALIFKKSDLNKWALGFIRAEISEKVDEAVASSPPFANARVKEVRENSFNYGFTAKNIDFQKGSLLLKVELSAQIFSKIDEKALKELIKGKEEKEVERKILENYPEISEIRLELFPFWLRKIPKDDKLLEIKLKI</sequence>